<feature type="coiled-coil region" evidence="1">
    <location>
        <begin position="25"/>
        <end position="70"/>
    </location>
</feature>
<evidence type="ECO:0000313" key="4">
    <source>
        <dbReference type="Proteomes" id="UP001190700"/>
    </source>
</evidence>
<proteinExistence type="predicted"/>
<sequence length="335" mass="37062">MSGCLIPQQWAPCLVPAPVPALLSLQQECEECKECKRQIASQQETIENLNEELEQEKKRDADRKQIAASEHAAKVSELQEALLSLSIENTELKHAANASDPVLDGLKAEELPEGLKAEEPGQPDCPNCKKLRLMLMDCMLHTRPGKTRLQGSGSPRRSAIGQLLSRSRTSMVKISGPSAADDERTRSMRDQSPVKKVHPVSAQHLRTREDAFRAEFAGLDGSVEVASSGAPSPEITIAREGRAGGEHDGRWSKRGPRRMTLSTSKANSIIDEEQLMLLGQKRYDELRQMAYENPPYENPLRMANTQSDGAPESKVRAHPHSSKRDRLSLQSPHLT</sequence>
<feature type="compositionally biased region" description="Basic and acidic residues" evidence="2">
    <location>
        <begin position="181"/>
        <end position="193"/>
    </location>
</feature>
<dbReference type="AlphaFoldDB" id="A0AAE0FD50"/>
<dbReference type="Proteomes" id="UP001190700">
    <property type="component" value="Unassembled WGS sequence"/>
</dbReference>
<dbReference type="EMBL" id="LGRX02020453">
    <property type="protein sequence ID" value="KAK3257483.1"/>
    <property type="molecule type" value="Genomic_DNA"/>
</dbReference>
<feature type="region of interest" description="Disordered" evidence="2">
    <location>
        <begin position="290"/>
        <end position="335"/>
    </location>
</feature>
<reference evidence="3 4" key="1">
    <citation type="journal article" date="2015" name="Genome Biol. Evol.">
        <title>Comparative Genomics of a Bacterivorous Green Alga Reveals Evolutionary Causalities and Consequences of Phago-Mixotrophic Mode of Nutrition.</title>
        <authorList>
            <person name="Burns J.A."/>
            <person name="Paasch A."/>
            <person name="Narechania A."/>
            <person name="Kim E."/>
        </authorList>
    </citation>
    <scope>NUCLEOTIDE SEQUENCE [LARGE SCALE GENOMIC DNA]</scope>
    <source>
        <strain evidence="3 4">PLY_AMNH</strain>
    </source>
</reference>
<evidence type="ECO:0000256" key="1">
    <source>
        <dbReference type="SAM" id="Coils"/>
    </source>
</evidence>
<feature type="region of interest" description="Disordered" evidence="2">
    <location>
        <begin position="170"/>
        <end position="200"/>
    </location>
</feature>
<name>A0AAE0FD50_9CHLO</name>
<gene>
    <name evidence="3" type="ORF">CYMTET_33432</name>
</gene>
<accession>A0AAE0FD50</accession>
<organism evidence="3 4">
    <name type="scientific">Cymbomonas tetramitiformis</name>
    <dbReference type="NCBI Taxonomy" id="36881"/>
    <lineage>
        <taxon>Eukaryota</taxon>
        <taxon>Viridiplantae</taxon>
        <taxon>Chlorophyta</taxon>
        <taxon>Pyramimonadophyceae</taxon>
        <taxon>Pyramimonadales</taxon>
        <taxon>Pyramimonadaceae</taxon>
        <taxon>Cymbomonas</taxon>
    </lineage>
</organism>
<evidence type="ECO:0000256" key="2">
    <source>
        <dbReference type="SAM" id="MobiDB-lite"/>
    </source>
</evidence>
<keyword evidence="1" id="KW-0175">Coiled coil</keyword>
<comment type="caution">
    <text evidence="3">The sequence shown here is derived from an EMBL/GenBank/DDBJ whole genome shotgun (WGS) entry which is preliminary data.</text>
</comment>
<evidence type="ECO:0000313" key="3">
    <source>
        <dbReference type="EMBL" id="KAK3257483.1"/>
    </source>
</evidence>
<protein>
    <submittedName>
        <fullName evidence="3">Uncharacterized protein</fullName>
    </submittedName>
</protein>
<keyword evidence="4" id="KW-1185">Reference proteome</keyword>